<evidence type="ECO:0000313" key="2">
    <source>
        <dbReference type="Proteomes" id="UP000184226"/>
    </source>
</evidence>
<dbReference type="Proteomes" id="UP000184226">
    <property type="component" value="Unassembled WGS sequence"/>
</dbReference>
<sequence>MTLEERILLLLPERANSNEHLLWRGRHLSASVLLQVGAQDYLLRIREGRVAGVARGPFIMPNWQFALRADEHSWTQFWRALPPPGYNDLFAMAKAQRLRIEGDLYPLMSNLLYFKDLLASIRLSEGDQ</sequence>
<keyword evidence="2" id="KW-1185">Reference proteome</keyword>
<accession>A0A1M5QU99</accession>
<dbReference type="STRING" id="658167.SAMN04488135_102383"/>
<dbReference type="RefSeq" id="WP_073102004.1">
    <property type="nucleotide sequence ID" value="NZ_FQXE01000002.1"/>
</dbReference>
<dbReference type="OrthoDB" id="2853714at2"/>
<organism evidence="1 2">
    <name type="scientific">Pollutimonas bauzanensis</name>
    <dbReference type="NCBI Taxonomy" id="658167"/>
    <lineage>
        <taxon>Bacteria</taxon>
        <taxon>Pseudomonadati</taxon>
        <taxon>Pseudomonadota</taxon>
        <taxon>Betaproteobacteria</taxon>
        <taxon>Burkholderiales</taxon>
        <taxon>Alcaligenaceae</taxon>
        <taxon>Pollutimonas</taxon>
    </lineage>
</organism>
<proteinExistence type="predicted"/>
<name>A0A1M5QU99_9BURK</name>
<reference evidence="1 2" key="1">
    <citation type="submission" date="2016-11" db="EMBL/GenBank/DDBJ databases">
        <authorList>
            <person name="Jaros S."/>
            <person name="Januszkiewicz K."/>
            <person name="Wedrychowicz H."/>
        </authorList>
    </citation>
    <scope>NUCLEOTIDE SEQUENCE [LARGE SCALE GENOMIC DNA]</scope>
    <source>
        <strain evidence="1 2">CGMCC 1.10190</strain>
    </source>
</reference>
<protein>
    <recommendedName>
        <fullName evidence="3">SCP-2 sterol transfer family protein</fullName>
    </recommendedName>
</protein>
<dbReference type="EMBL" id="FQXE01000002">
    <property type="protein sequence ID" value="SHH17685.1"/>
    <property type="molecule type" value="Genomic_DNA"/>
</dbReference>
<evidence type="ECO:0000313" key="1">
    <source>
        <dbReference type="EMBL" id="SHH17685.1"/>
    </source>
</evidence>
<gene>
    <name evidence="1" type="ORF">SAMN04488135_102383</name>
</gene>
<evidence type="ECO:0008006" key="3">
    <source>
        <dbReference type="Google" id="ProtNLM"/>
    </source>
</evidence>
<dbReference type="AlphaFoldDB" id="A0A1M5QU99"/>